<reference evidence="5" key="1">
    <citation type="submission" date="2017-02" db="UniProtKB">
        <authorList>
            <consortium name="WormBaseParasite"/>
        </authorList>
    </citation>
    <scope>IDENTIFICATION</scope>
</reference>
<dbReference type="AlphaFoldDB" id="A0A0N4UJT6"/>
<dbReference type="InterPro" id="IPR050410">
    <property type="entry name" value="CCR4/nocturin_mRNA_transcr"/>
</dbReference>
<evidence type="ECO:0000313" key="2">
    <source>
        <dbReference type="EMBL" id="VDN52092.1"/>
    </source>
</evidence>
<evidence type="ECO:0000313" key="3">
    <source>
        <dbReference type="Proteomes" id="UP000038040"/>
    </source>
</evidence>
<dbReference type="Proteomes" id="UP000274756">
    <property type="component" value="Unassembled WGS sequence"/>
</dbReference>
<dbReference type="InterPro" id="IPR036691">
    <property type="entry name" value="Endo/exonu/phosph_ase_sf"/>
</dbReference>
<dbReference type="PANTHER" id="PTHR12121:SF34">
    <property type="entry name" value="PROTEIN ANGEL"/>
    <property type="match status" value="1"/>
</dbReference>
<dbReference type="STRING" id="318479.A0A0N4UJT6"/>
<dbReference type="EMBL" id="UYYG01000044">
    <property type="protein sequence ID" value="VDN52092.1"/>
    <property type="molecule type" value="Genomic_DNA"/>
</dbReference>
<reference evidence="2 4" key="2">
    <citation type="submission" date="2018-11" db="EMBL/GenBank/DDBJ databases">
        <authorList>
            <consortium name="Pathogen Informatics"/>
        </authorList>
    </citation>
    <scope>NUCLEOTIDE SEQUENCE [LARGE SCALE GENOMIC DNA]</scope>
</reference>
<dbReference type="GO" id="GO:0000175">
    <property type="term" value="F:3'-5'-RNA exonuclease activity"/>
    <property type="evidence" value="ECO:0007669"/>
    <property type="project" value="TreeGrafter"/>
</dbReference>
<evidence type="ECO:0000259" key="1">
    <source>
        <dbReference type="Pfam" id="PF03372"/>
    </source>
</evidence>
<evidence type="ECO:0000313" key="4">
    <source>
        <dbReference type="Proteomes" id="UP000274756"/>
    </source>
</evidence>
<dbReference type="OrthoDB" id="10253982at2759"/>
<dbReference type="PANTHER" id="PTHR12121">
    <property type="entry name" value="CARBON CATABOLITE REPRESSOR PROTEIN 4"/>
    <property type="match status" value="1"/>
</dbReference>
<dbReference type="InterPro" id="IPR005135">
    <property type="entry name" value="Endo/exonuclease/phosphatase"/>
</dbReference>
<gene>
    <name evidence="2" type="ORF">DME_LOCUS2065</name>
</gene>
<protein>
    <submittedName>
        <fullName evidence="5">Endo/exonuclease/phosphatase domain-containing protein</fullName>
    </submittedName>
</protein>
<dbReference type="WBParaSite" id="DME_0000794001-mRNA-1">
    <property type="protein sequence ID" value="DME_0000794001-mRNA-1"/>
    <property type="gene ID" value="DME_0000794001"/>
</dbReference>
<organism evidence="3 5">
    <name type="scientific">Dracunculus medinensis</name>
    <name type="common">Guinea worm</name>
    <dbReference type="NCBI Taxonomy" id="318479"/>
    <lineage>
        <taxon>Eukaryota</taxon>
        <taxon>Metazoa</taxon>
        <taxon>Ecdysozoa</taxon>
        <taxon>Nematoda</taxon>
        <taxon>Chromadorea</taxon>
        <taxon>Rhabditida</taxon>
        <taxon>Spirurina</taxon>
        <taxon>Dracunculoidea</taxon>
        <taxon>Dracunculidae</taxon>
        <taxon>Dracunculus</taxon>
    </lineage>
</organism>
<evidence type="ECO:0000313" key="5">
    <source>
        <dbReference type="WBParaSite" id="DME_0000794001-mRNA-1"/>
    </source>
</evidence>
<dbReference type="SUPFAM" id="SSF56219">
    <property type="entry name" value="DNase I-like"/>
    <property type="match status" value="1"/>
</dbReference>
<proteinExistence type="predicted"/>
<dbReference type="Proteomes" id="UP000038040">
    <property type="component" value="Unplaced"/>
</dbReference>
<keyword evidence="4" id="KW-1185">Reference proteome</keyword>
<feature type="domain" description="Endonuclease/exonuclease/phosphatase" evidence="1">
    <location>
        <begin position="118"/>
        <end position="355"/>
    </location>
</feature>
<dbReference type="Pfam" id="PF03372">
    <property type="entry name" value="Exo_endo_phos"/>
    <property type="match status" value="1"/>
</dbReference>
<name>A0A0N4UJT6_DRAME</name>
<dbReference type="Gene3D" id="3.60.10.10">
    <property type="entry name" value="Endonuclease/exonuclease/phosphatase"/>
    <property type="match status" value="1"/>
</dbReference>
<sequence>MNYRSIYFANEEDSTNYKNELSNRAKWLRSLVLKAVISSVNMRLAVKTYHSSGHSYIAWERCNVSIGDSFAYSKLFNRTTEGEDSGYSISPILHGNIPRMWEMIESRPPNEGINIRVCSYNVLCQNTAMQHEVMYTHLSKNASAYALQWSYRSSLLAYELLRINADVICLQEVQFDHFDSFYKPLLIDAGYFCEFKQKTGSFIDGCAIFYRSKFDCLKYIPIEYYLDENCVLNRHNVGMHIYLVMNTNLVICRNNVRRQIMRLKDKQSGAEFCIANTHLLFNMKRGDVKFAQLVILLATLDKECGPNADKPSPLIICGDFNLPSGCPIYNFLLGHPLLLAKFCNARLVDQYAKHSRHSSYDIISEKLKIGQNCCFFENIDKTVQSSNEFRTHSFKLADAYASLVPQQDRRNNLMRARIFESRLHLYRRLTLPTLNSLHSTSSPWPNATTPSDHIPLIVDFILSI</sequence>
<accession>A0A0N4UJT6</accession>